<reference evidence="4" key="2">
    <citation type="journal article" date="2021" name="Genome Biol. Evol.">
        <title>Developing a high-quality reference genome for a parasitic bivalve with doubly uniparental inheritance (Bivalvia: Unionida).</title>
        <authorList>
            <person name="Smith C.H."/>
        </authorList>
    </citation>
    <scope>NUCLEOTIDE SEQUENCE</scope>
    <source>
        <strain evidence="4">CHS0354</strain>
        <tissue evidence="4">Mantle</tissue>
    </source>
</reference>
<gene>
    <name evidence="4" type="ORF">CHS0354_042909</name>
</gene>
<feature type="coiled-coil region" evidence="1">
    <location>
        <begin position="4025"/>
        <end position="4143"/>
    </location>
</feature>
<feature type="region of interest" description="Disordered" evidence="2">
    <location>
        <begin position="1635"/>
        <end position="1654"/>
    </location>
</feature>
<feature type="region of interest" description="Disordered" evidence="2">
    <location>
        <begin position="2356"/>
        <end position="2380"/>
    </location>
</feature>
<feature type="compositionally biased region" description="Acidic residues" evidence="2">
    <location>
        <begin position="3481"/>
        <end position="3496"/>
    </location>
</feature>
<dbReference type="PANTHER" id="PTHR36681">
    <property type="entry name" value="NUCLEAR GTPASE, GERMINAL CENTER-ASSOCIATED, TANDEM DUPLICATE 3"/>
    <property type="match status" value="1"/>
</dbReference>
<feature type="compositionally biased region" description="Basic and acidic residues" evidence="2">
    <location>
        <begin position="3000"/>
        <end position="3017"/>
    </location>
</feature>
<feature type="region of interest" description="Disordered" evidence="2">
    <location>
        <begin position="2828"/>
        <end position="3096"/>
    </location>
</feature>
<accession>A0AAE0W7G1</accession>
<feature type="compositionally biased region" description="Basic residues" evidence="2">
    <location>
        <begin position="4768"/>
        <end position="4781"/>
    </location>
</feature>
<protein>
    <recommendedName>
        <fullName evidence="3">FHA domain-containing protein</fullName>
    </recommendedName>
</protein>
<feature type="compositionally biased region" description="Polar residues" evidence="2">
    <location>
        <begin position="5020"/>
        <end position="5044"/>
    </location>
</feature>
<feature type="region of interest" description="Disordered" evidence="2">
    <location>
        <begin position="4758"/>
        <end position="4781"/>
    </location>
</feature>
<dbReference type="Pfam" id="PF24564">
    <property type="entry name" value="DUF7605"/>
    <property type="match status" value="1"/>
</dbReference>
<dbReference type="EMBL" id="JAEAOA010002358">
    <property type="protein sequence ID" value="KAK3603899.1"/>
    <property type="molecule type" value="Genomic_DNA"/>
</dbReference>
<feature type="compositionally biased region" description="Basic and acidic residues" evidence="2">
    <location>
        <begin position="1995"/>
        <end position="2004"/>
    </location>
</feature>
<feature type="compositionally biased region" description="Basic and acidic residues" evidence="2">
    <location>
        <begin position="1635"/>
        <end position="1650"/>
    </location>
</feature>
<feature type="region of interest" description="Disordered" evidence="2">
    <location>
        <begin position="4879"/>
        <end position="4902"/>
    </location>
</feature>
<keyword evidence="5" id="KW-1185">Reference proteome</keyword>
<feature type="compositionally biased region" description="Basic and acidic residues" evidence="2">
    <location>
        <begin position="2357"/>
        <end position="2366"/>
    </location>
</feature>
<feature type="region of interest" description="Disordered" evidence="2">
    <location>
        <begin position="3155"/>
        <end position="3178"/>
    </location>
</feature>
<dbReference type="Gene3D" id="2.60.200.20">
    <property type="match status" value="2"/>
</dbReference>
<dbReference type="CDD" id="cd00882">
    <property type="entry name" value="Ras_like_GTPase"/>
    <property type="match status" value="1"/>
</dbReference>
<comment type="caution">
    <text evidence="4">The sequence shown here is derived from an EMBL/GenBank/DDBJ whole genome shotgun (WGS) entry which is preliminary data.</text>
</comment>
<feature type="domain" description="FHA" evidence="3">
    <location>
        <begin position="26"/>
        <end position="77"/>
    </location>
</feature>
<feature type="region of interest" description="Disordered" evidence="2">
    <location>
        <begin position="1973"/>
        <end position="2004"/>
    </location>
</feature>
<feature type="compositionally biased region" description="Basic and acidic residues" evidence="2">
    <location>
        <begin position="1688"/>
        <end position="1697"/>
    </location>
</feature>
<feature type="region of interest" description="Disordered" evidence="2">
    <location>
        <begin position="4341"/>
        <end position="4361"/>
    </location>
</feature>
<feature type="compositionally biased region" description="Polar residues" evidence="2">
    <location>
        <begin position="448"/>
        <end position="461"/>
    </location>
</feature>
<proteinExistence type="predicted"/>
<feature type="region of interest" description="Disordered" evidence="2">
    <location>
        <begin position="1666"/>
        <end position="1697"/>
    </location>
</feature>
<reference evidence="4" key="1">
    <citation type="journal article" date="2021" name="Genome Biol. Evol.">
        <title>A High-Quality Reference Genome for a Parasitic Bivalve with Doubly Uniparental Inheritance (Bivalvia: Unionida).</title>
        <authorList>
            <person name="Smith C.H."/>
        </authorList>
    </citation>
    <scope>NUCLEOTIDE SEQUENCE</scope>
    <source>
        <strain evidence="4">CHS0354</strain>
    </source>
</reference>
<dbReference type="CDD" id="cd22673">
    <property type="entry name" value="FHA_Ki67"/>
    <property type="match status" value="1"/>
</dbReference>
<dbReference type="Pfam" id="PF00350">
    <property type="entry name" value="Dynamin_N"/>
    <property type="match status" value="1"/>
</dbReference>
<feature type="region of interest" description="Disordered" evidence="2">
    <location>
        <begin position="4669"/>
        <end position="4695"/>
    </location>
</feature>
<feature type="domain" description="FHA" evidence="3">
    <location>
        <begin position="212"/>
        <end position="268"/>
    </location>
</feature>
<reference evidence="4" key="3">
    <citation type="submission" date="2023-05" db="EMBL/GenBank/DDBJ databases">
        <authorList>
            <person name="Smith C.H."/>
        </authorList>
    </citation>
    <scope>NUCLEOTIDE SEQUENCE</scope>
    <source>
        <strain evidence="4">CHS0354</strain>
        <tissue evidence="4">Mantle</tissue>
    </source>
</reference>
<feature type="region of interest" description="Disordered" evidence="2">
    <location>
        <begin position="1391"/>
        <end position="1426"/>
    </location>
</feature>
<dbReference type="InterPro" id="IPR056024">
    <property type="entry name" value="DUF7605"/>
</dbReference>
<feature type="region of interest" description="Disordered" evidence="2">
    <location>
        <begin position="372"/>
        <end position="393"/>
    </location>
</feature>
<dbReference type="Gene3D" id="3.40.50.300">
    <property type="entry name" value="P-loop containing nucleotide triphosphate hydrolases"/>
    <property type="match status" value="1"/>
</dbReference>
<dbReference type="SUPFAM" id="SSF49879">
    <property type="entry name" value="SMAD/FHA domain"/>
    <property type="match status" value="2"/>
</dbReference>
<feature type="compositionally biased region" description="Basic and acidic residues" evidence="2">
    <location>
        <begin position="2849"/>
        <end position="2963"/>
    </location>
</feature>
<dbReference type="PANTHER" id="PTHR36681:SF3">
    <property type="entry name" value="NUCLEAR GTPASE, GERMINAL CENTER-ASSOCIATED, TANDEM DUPLICATE 3"/>
    <property type="match status" value="1"/>
</dbReference>
<feature type="compositionally biased region" description="Basic and acidic residues" evidence="2">
    <location>
        <begin position="1403"/>
        <end position="1423"/>
    </location>
</feature>
<feature type="compositionally biased region" description="Polar residues" evidence="2">
    <location>
        <begin position="3602"/>
        <end position="3620"/>
    </location>
</feature>
<evidence type="ECO:0000313" key="4">
    <source>
        <dbReference type="EMBL" id="KAK3603899.1"/>
    </source>
</evidence>
<feature type="compositionally biased region" description="Basic and acidic residues" evidence="2">
    <location>
        <begin position="5066"/>
        <end position="5077"/>
    </location>
</feature>
<feature type="region of interest" description="Disordered" evidence="2">
    <location>
        <begin position="428"/>
        <end position="461"/>
    </location>
</feature>
<name>A0AAE0W7G1_9BIVA</name>
<sequence>MIYAKIIFIRRNGTDGTYYPLTNRRCLIGRHEECDIPIQLRGVADNHCQINVNEDGEISLTNLTGNSSSVSLNGSPVSNTVPLRQGDVFCIRERSFRFEVQNPLQKNPSNTSAISGTELTGAITRINSSDDNHHSEGTKWPLVMENTQHRNIETRSNSVNVTDGNSVEPGSSTSFLRRLNSSGLQMFHLQRIGPPASKPGVADVMDFWKVTSLIGRKAMQIDFLIDSSDYVQGAYVSRLHARMVRRQNNIHRLFDDSLNGVFVNNFKIAGHVDLQVGDRVTFGHPQGSKLPAGARVHQPDSEYQFMFEICSCPSDSRPLHQEHDSRPHLQEHNVAMARSQDAGTSLKVEMNEDISDQMHKSMFEYADNMQTEPVKKDDSSETGHDVGSNEVQQTGFSGLRIELDAVHSIVERMAKGEVEHNRISFQATLGSQQEEAESETRPSGSGLGSNEGQNTDHTGSVTCMATMNGNSVRMIDQGTVPNRALHNEKNPSIGKNEEFIAEAFSQPGLEAKICGGQLGNTGSRTEVNEFEVDMEVVDEEEVVQNESLRDHHNLGEEDMDEDQAKNKFDISLEQHQGTLISLKQMEPEQSANVLDNNVNVEKIFKCTGKSFTEIEKKESSTTIVGLSMQEPDIDVEFNDIVMKVKTELLAVSSQSDETDDAKLAGDETNSAQDQIYFLDSQVENNENISFHPNVNSNGSMGIVSAGVIDSKAVDRTEVPGLGHKVGLLMMMDMEESSPVCHGIENSHLSSVNSLDDKDYGKEEEMGSVHTVEKISVKNSIQSYEDENGKGSSLNNVECQPIKSDEQGQLTQETSSQELNNATIQQNIESVNIKQTVDGSINIVLKSLENVELKNTSFHSMVEKSDMSMHIASGNEDTNGIVVFHSHDIVDNSHLIKDLTSIEQQSVSVDAVEMYQNVAFHEKESSMEISDPRVQLNQVVAPENGSDNSGEVVDEDFIFGEKEFAKEISYPESINDQEVASSKMDISTDASEVQDDNDKIIACFEDDFAKEASNTGPQDEDITMSDRSLPKLLLNEKATDQGSNSCKLDVLSGLIDKCTFVLSDSRMEREQAVSLSQKESFEDISNSGQDNFNDNASFEDPSSEVMSNPEEKMEPGHMSIGNNELEFFSALDEKSTTVLSVQGNERDQGSSSFEKESFDISNPEVESFIPVTSFEKESLEVISDPEEKMEQGFASMENNEREVLSDTRQKSTTVVSDYGKESDHAVTSFDMESFQCTSNSEEDSYTNVAFFEEKSSETISNPEEKMEPGRVSIENNEVEVFSDLDGKSTTVLYNQEKGRNHTVYLCEKESFEISNPEEDSLIPVVSLEKESSEVISNPEEKTEQGQVSVENTELEAFSDLDEQFATVLSDLGKEKDNTVTLFEKKSVQDISNPEENNFSDIASFEEKSSESVSNPEEKMEHGHASVENNEVEFFSDLDEKYTTVLSDQGKERNQRVSLFEKESFEDVCKAEGVRFKDIASFQKESVKVISNPDEIMEPGHISIVNNELDVFSDLDEKSTTVLTGPEKKDQGISLFQKESFENITNPKEYNFRDVASFEESSPEVIPDSEEKMEPGDISLEKNELKIISYLGEKSSTVLSDQGKGNNPTVFLCEKESFEDISNAVGDRFKDITSFEKESSEVISNPEEKMESRQVSIKSNELEVLSNLDEKSTPVLSATGKEGGQGSSSFDKESFEDISNPKEDNFINVASFEEKSSEIISNPEEKTEQGHVSLEYNEPEILSDLDEKSTTVLSAEGKERDQVIASFEKASFEDVSNPEKDNLKHVASFEKESSEMISNPGEIMEPGHVSMGKNELEVLLDRDEKSTTVLSGQEKEDQGISLFKKESFENITNPKEYNFRDVASFEDSSSEIIPDSEEKMEPGHISLEKNELKIISYLGEKSSTVLSDQGKGNNPTVFLCEKESFEDISNAEGDRFKDITSFEKESSEVISNPEEKMESRQVSIKSNELEVLSNLDEKSTPVLSATGKEGGQGSSSFDKESFEDISNPKEDNFINVASFEEKSSEIISNPEEKTEQGHVSLEYNEPEILSDLDEKSTTVLSAEGKERDQVIASFEKASFEDVSNPEKDNLKHVASFEKESSEMISNPGEIMEPGHVSMGKNELEVLSDRDEKSTTVLSGQEKEDQGISLFKKESFENITNPKEYNFRDVASFEDSSSEIIPDSEEKMEPGHISLEKNELKIISYLGEKSSTVLSDQGKGNNPTVFLCEKESFEDISNAVGDRFKDITSFEKESSEVISNPEEIMESRQVSIKSNVLEVLSNLDEKSTTVLSDPGKERDHSVASFEKASFQDISNLEDDIFRNVDSFEQKSSELLSNPEEKMEQGDRFVENNKLEFLSDLDERSRKEEGSSAGHLNNKNPDDNKKCSNTFSYEKIDEICTAVCQEEVRKTKSFSQLETQDKMEISEDDHGFFDQSNTGDVKEGTFQQGCSQDLLENSSQWNVSRIVCTNIINGIASSDIKSIKNVESVSESGRKRKLSEILQENDADDNNGRVPTGVPLKKMLLPTENEHSGKSCSKDKVMKDESVMHMDWYEMEPLLEHKTIDTKVCAKNDTVDSSGCVISSIQNTDSSKKKFLPENDREIKNNHFRKYFPEEDQSTLLVDCGEKRSGFRDKGAHDKEATCIKDTVDESGSSMNLMSKTNSNEQQCLPENQLETDEEFAYGSTVSSKELSETKNHERLQDCTCNVAMNGGDCNMEPTTEVLRVLSFTGEFQVIDMESLPSRVCMADLMAVMSEEDVKCGKLSELVRDKDAELHKPASDGDSESSELDHVKGERSSALVGDEDAETSQLDSDKDAELSKLVIDKKVESSELVNDNDAESSELVRNNNVESPELVKDKAAESSELVSDKVDELSESVKNKVESSRCLKDKDAASSKLVMDKNAKSSELVMDKNDESSELVDKNDESSKLVDKNDESSELVMDKNTESSELVDKNDESSELVMDKNDESSELVLDNDAESSELVDKNNESSELVSDNDAESSELVENKDAQSSEQVKNKDAELSELVMDKNVGSSDFVRNKDAESSELFSDIDDESSELVMVTSAESSECVSDDNVESSELVSDNNAGSQEPINDKDAESSELICDKDSELSKHCSGKNLVSSEYGNSGSVENALHMNNSCIKDNPESLCYHQDEETTSIIKPCDESEGSNQRSDDLHTEPAMQPGLITANEKACKKSGCGKEFTGDVDELLVQPENRDKQGEIMQLTDKSNVLNVKMWQLSERENKSETKSIDLAPYDEDHLEELKPCSSPESEPLISLESDDWDANSEVAMDTTENDTDSTLNDSTLKCLPFISTQVGNENGIPVDTTKESSIRFVWSSNHLDDFSQHHDMSPVIPQQTNIFPKASTADQDELLFSDHSDDDDNGISSLKISALVDKIQKTPIVDEAGSLPEKTHNFSNNLVCSPLEFKKEATSKSPRSGDSSHFHLDASDIVDDVIYDNDDERPVFDRYRYMKEDTVSNVNQSDEENVEDDYVNENEEEHSSGNYGGSIEHIDNEDNENDDENFHMIISNDDNTDNVEEEEGQAIMLMRKKSDCFSSIKRKLKNNNNKYKSSPKKVRWSFIGLLDSPIESQKLEHKYQRHNKSDSSTSLDSHGQGKNLSYPDQSDFVSADSVLSLDAARSPSKYKSARRQLEYKVKGKSRFQAIKEKLIHLTKDSKEAISPLASSSSSQETLGEIPPNRSQHNQFSPEGDHDKVTTLVTRCKSILEKFRQILSLQMDVLQMHRVQALIEELGTIEKWSELPQIVIAVMGNTGDGKSSLMNALLGHSSILPTSGIRACTAVVVEVVQNNGSLYEGCIEFLTKEEWYSELERLIKDLTSSDGNLKKNLPELGTDQYVSYCKVKAVYGKIDKFEVLAGINKVTSHLGQKHNVKCKQAHKFRIEVERYIETQEPQSGGQFWPIVKRVQLRLPNCDVCKTGAVLVDLPGVRDSNAARDKIARDYLKNCSAIWVVSAIHRAIDDKTAQELLTENIRRQLLMDGQYGSVSFICTKSDQFENSEIIRTLKLQDKCKDHEQKISIMEKKKQRLLEEIKICKKRTHNLNAEIRTSIKECEDLQSLVQEIETQQMDSDHEQSVDYEPMEEAKVLVKEKEQEREKNKEAIKEVTENIYNYERQIQELETQIRQRRRKISHICASARNDYCREKIKQKFQSGLKEIKRQANRLPGVDEDDDDEEEDDDDEDAEEVHRMVTSLRVFCCSSTEYQKMKELIPADGESTVFNSPEETEIPSLQEYVHELTRTKREQYLERLIRGLGHCIFNFQSYLLDGGTECVKTRTGVKSAIERHLQDLKSMIQSILQKMAEDLESIFNDMIQPKFHEGVGQAAQEATDTAKKWGSKPSKDPENHRTGGLHWVTYKATIQRLGVYTSPTVGNIDFNEELAAPFSRTITVVWTKVFSSILWRILETVKVSIVEQIQHFSRNVSSELQMMGFPVNRIDHMKKLVESSVNYKLTEMVVHLKPLVTAKQRDISRILSPHVQSRLVEIYCTAASQTGKGTFQRMKQDMESGIDARRMYIFDDGSQKMMHELINLKTELVNTVTAVCDMLLEEIKLSFEPLWEDPSQSELLRDTFQQHVEEVCEEMRTIYRDASLQNTEEHHQSHKKNATTQQPPTLKRPQERKNVIEIVNMFITPVPEELTKMTELEVLKVEKGSNMYPVKDVKHKPGLSSDSGMHNPSDVKGSSGMDVTRIKMEVTSEFESLQHYNIQHPVPTSLTAISSDSSVNSTFMSMAGPSDVYEFGEASVTKNTQHDQTHTKIQVRTKQTHNSKAHKNVPPEVRIALENHMVKRSTEISFKHGHAIVSTTAKQHIENSSLAATAQIEAENSSRGSSRDMVSLLKPKPGTSAKEKQLAEISLSDSRQLIPVGRMTSSTSIKGTSSGKTGTSLIQTKGTTSGVTGRSFCDIKGNHSSDLKQSAPSVKTNTTQSGIKTALSDEMGISLPIIEEDDVLPKIYIAKRRKKSYKEQNNPLYENVKENPTCTHGSGKIIQKMSTDTSLSTTSVLSRPRLLSNSETEVTAMSKTQNSEEPGSSNGPQRNRLRVEHSRDTSSSPEMLQITKREPQEVDYFSKKQQSMHKRSPVFIDLTLSDEEW</sequence>
<dbReference type="SMART" id="SM00240">
    <property type="entry name" value="FHA"/>
    <property type="match status" value="2"/>
</dbReference>
<dbReference type="InterPro" id="IPR008984">
    <property type="entry name" value="SMAD_FHA_dom_sf"/>
</dbReference>
<feature type="region of interest" description="Disordered" evidence="2">
    <location>
        <begin position="2095"/>
        <end position="2114"/>
    </location>
</feature>
<evidence type="ECO:0000313" key="5">
    <source>
        <dbReference type="Proteomes" id="UP001195483"/>
    </source>
</evidence>
<feature type="region of interest" description="Disordered" evidence="2">
    <location>
        <begin position="3677"/>
        <end position="3709"/>
    </location>
</feature>
<dbReference type="InterPro" id="IPR027417">
    <property type="entry name" value="P-loop_NTPase"/>
</dbReference>
<keyword evidence="1" id="KW-0175">Coiled coil</keyword>
<evidence type="ECO:0000256" key="1">
    <source>
        <dbReference type="SAM" id="Coils"/>
    </source>
</evidence>
<dbReference type="Proteomes" id="UP001195483">
    <property type="component" value="Unassembled WGS sequence"/>
</dbReference>
<feature type="compositionally biased region" description="Polar residues" evidence="2">
    <location>
        <begin position="1072"/>
        <end position="1095"/>
    </location>
</feature>
<dbReference type="InterPro" id="IPR000253">
    <property type="entry name" value="FHA_dom"/>
</dbReference>
<feature type="compositionally biased region" description="Basic and acidic residues" evidence="2">
    <location>
        <begin position="373"/>
        <end position="384"/>
    </location>
</feature>
<dbReference type="PROSITE" id="PS50006">
    <property type="entry name" value="FHA_DOMAIN"/>
    <property type="match status" value="2"/>
</dbReference>
<feature type="region of interest" description="Disordered" evidence="2">
    <location>
        <begin position="4831"/>
        <end position="4856"/>
    </location>
</feature>
<organism evidence="4 5">
    <name type="scientific">Potamilus streckersoni</name>
    <dbReference type="NCBI Taxonomy" id="2493646"/>
    <lineage>
        <taxon>Eukaryota</taxon>
        <taxon>Metazoa</taxon>
        <taxon>Spiralia</taxon>
        <taxon>Lophotrochozoa</taxon>
        <taxon>Mollusca</taxon>
        <taxon>Bivalvia</taxon>
        <taxon>Autobranchia</taxon>
        <taxon>Heteroconchia</taxon>
        <taxon>Palaeoheterodonta</taxon>
        <taxon>Unionida</taxon>
        <taxon>Unionoidea</taxon>
        <taxon>Unionidae</taxon>
        <taxon>Ambleminae</taxon>
        <taxon>Lampsilini</taxon>
        <taxon>Potamilus</taxon>
    </lineage>
</organism>
<feature type="region of interest" description="Disordered" evidence="2">
    <location>
        <begin position="1196"/>
        <end position="1218"/>
    </location>
</feature>
<feature type="region of interest" description="Disordered" evidence="2">
    <location>
        <begin position="4604"/>
        <end position="4630"/>
    </location>
</feature>
<feature type="region of interest" description="Disordered" evidence="2">
    <location>
        <begin position="5001"/>
        <end position="5100"/>
    </location>
</feature>
<feature type="compositionally biased region" description="Low complexity" evidence="2">
    <location>
        <begin position="4879"/>
        <end position="4895"/>
    </location>
</feature>
<feature type="compositionally biased region" description="Basic and acidic residues" evidence="2">
    <location>
        <begin position="1197"/>
        <end position="1208"/>
    </location>
</feature>
<dbReference type="InterPro" id="IPR045063">
    <property type="entry name" value="Dynamin_N"/>
</dbReference>
<feature type="compositionally biased region" description="Acidic residues" evidence="2">
    <location>
        <begin position="4181"/>
        <end position="4198"/>
    </location>
</feature>
<feature type="compositionally biased region" description="Polar residues" evidence="2">
    <location>
        <begin position="3073"/>
        <end position="3087"/>
    </location>
</feature>
<feature type="region of interest" description="Disordered" evidence="2">
    <location>
        <begin position="3475"/>
        <end position="3520"/>
    </location>
</feature>
<dbReference type="Pfam" id="PF00498">
    <property type="entry name" value="FHA"/>
    <property type="match status" value="2"/>
</dbReference>
<feature type="region of interest" description="Disordered" evidence="2">
    <location>
        <begin position="3596"/>
        <end position="3620"/>
    </location>
</feature>
<feature type="region of interest" description="Disordered" evidence="2">
    <location>
        <begin position="1072"/>
        <end position="1114"/>
    </location>
</feature>
<feature type="compositionally biased region" description="Low complexity" evidence="2">
    <location>
        <begin position="5001"/>
        <end position="5019"/>
    </location>
</feature>
<feature type="region of interest" description="Disordered" evidence="2">
    <location>
        <begin position="1788"/>
        <end position="1807"/>
    </location>
</feature>
<evidence type="ECO:0000256" key="2">
    <source>
        <dbReference type="SAM" id="MobiDB-lite"/>
    </source>
</evidence>
<evidence type="ECO:0000259" key="3">
    <source>
        <dbReference type="PROSITE" id="PS50006"/>
    </source>
</evidence>
<dbReference type="SUPFAM" id="SSF52540">
    <property type="entry name" value="P-loop containing nucleoside triphosphate hydrolases"/>
    <property type="match status" value="1"/>
</dbReference>
<feature type="region of interest" description="Disordered" evidence="2">
    <location>
        <begin position="2767"/>
        <end position="2809"/>
    </location>
</feature>
<feature type="region of interest" description="Disordered" evidence="2">
    <location>
        <begin position="4174"/>
        <end position="4198"/>
    </location>
</feature>